<accession>A0A4R3LBR9</accession>
<proteinExistence type="predicted"/>
<reference evidence="2 3" key="1">
    <citation type="submission" date="2019-03" db="EMBL/GenBank/DDBJ databases">
        <title>Genomic Encyclopedia of Type Strains, Phase IV (KMG-IV): sequencing the most valuable type-strain genomes for metagenomic binning, comparative biology and taxonomic classification.</title>
        <authorList>
            <person name="Goeker M."/>
        </authorList>
    </citation>
    <scope>NUCLEOTIDE SEQUENCE [LARGE SCALE GENOMIC DNA]</scope>
    <source>
        <strain evidence="2 3">DSM 21944</strain>
    </source>
</reference>
<gene>
    <name evidence="2" type="ORF">EDC25_11273</name>
</gene>
<feature type="compositionally biased region" description="Gly residues" evidence="1">
    <location>
        <begin position="495"/>
        <end position="504"/>
    </location>
</feature>
<dbReference type="AlphaFoldDB" id="A0A4R3LBR9"/>
<feature type="compositionally biased region" description="Gly residues" evidence="1">
    <location>
        <begin position="524"/>
        <end position="533"/>
    </location>
</feature>
<feature type="region of interest" description="Disordered" evidence="1">
    <location>
        <begin position="458"/>
        <end position="534"/>
    </location>
</feature>
<dbReference type="EMBL" id="SMAF01000012">
    <property type="protein sequence ID" value="TCS97591.1"/>
    <property type="molecule type" value="Genomic_DNA"/>
</dbReference>
<sequence>MTLEWRFLTNEGQEEEGLGHAGIETFKGSPFPGLARESAQNSLDASLKGDDGGHLPIQMVFRQMSVPRDSIPVVDALQQALDACLERSKSRRIRKDTQFFELACAAIRKPAISILAVEDYGTTGLLGPSIPGTPFHALVKGSGVSQKSSSDAGGSFGIGKNAAFAVSQFRTVFYSTLYSDGPSQQFLAQGKAILVSHTDSAGAEKRGIGYCGQTGFHPVSHAAELPDWLHRTQTGTTVASLGFLNEDGWEWQMTESLVRNFFAAILEGSVSFSVVPEDGDPIKIDQSTLGALFKHDRVLKAAEETGASADLAFAAALYQALVSPETRTFEQQFDGVGVFRFRLLEGAGLPRKIGFLRNGMYLTDNLRHFGHPLARFSLSRDFVGVVEPVDIRTSGRVRDLENPRHDELSADRLDDSREKRQVRAGMRKLGAWIREIIKQETSTPPEAEMLLDEMNRFFSTPESGKDIPDPANSQTNPERTRIKPKSTTSHPSGAGPEGESGSAGGRKATGAGSGRTSGTRSGRGRGLLGGRGGRNIAFRSLRTHLPDAKRADTRTISLEPEESGMARLEVLLIGAASDEPLDVISIDGHGCTKTPSIQLERGQRKTVTVEFSEPYTGPIRVVLSRVEEESANAD</sequence>
<dbReference type="Proteomes" id="UP000294599">
    <property type="component" value="Unassembled WGS sequence"/>
</dbReference>
<protein>
    <submittedName>
        <fullName evidence="2">Uncharacterized protein</fullName>
    </submittedName>
</protein>
<dbReference type="OrthoDB" id="9146762at2"/>
<keyword evidence="3" id="KW-1185">Reference proteome</keyword>
<name>A0A4R3LBR9_9GAMM</name>
<evidence type="ECO:0000313" key="3">
    <source>
        <dbReference type="Proteomes" id="UP000294599"/>
    </source>
</evidence>
<evidence type="ECO:0000256" key="1">
    <source>
        <dbReference type="SAM" id="MobiDB-lite"/>
    </source>
</evidence>
<evidence type="ECO:0000313" key="2">
    <source>
        <dbReference type="EMBL" id="TCS97591.1"/>
    </source>
</evidence>
<dbReference type="RefSeq" id="WP_123523057.1">
    <property type="nucleotide sequence ID" value="NZ_JBHLWF010000014.1"/>
</dbReference>
<comment type="caution">
    <text evidence="2">The sequence shown here is derived from an EMBL/GenBank/DDBJ whole genome shotgun (WGS) entry which is preliminary data.</text>
</comment>
<feature type="compositionally biased region" description="Low complexity" evidence="1">
    <location>
        <begin position="508"/>
        <end position="520"/>
    </location>
</feature>
<organism evidence="2 3">
    <name type="scientific">Pseudofulvimonas gallinarii</name>
    <dbReference type="NCBI Taxonomy" id="634155"/>
    <lineage>
        <taxon>Bacteria</taxon>
        <taxon>Pseudomonadati</taxon>
        <taxon>Pseudomonadota</taxon>
        <taxon>Gammaproteobacteria</taxon>
        <taxon>Lysobacterales</taxon>
        <taxon>Rhodanobacteraceae</taxon>
        <taxon>Pseudofulvimonas</taxon>
    </lineage>
</organism>